<dbReference type="GO" id="GO:0007165">
    <property type="term" value="P:signal transduction"/>
    <property type="evidence" value="ECO:0007669"/>
    <property type="project" value="InterPro"/>
</dbReference>
<evidence type="ECO:0000313" key="3">
    <source>
        <dbReference type="EMBL" id="ETO23230.1"/>
    </source>
</evidence>
<dbReference type="Proteomes" id="UP000023152">
    <property type="component" value="Unassembled WGS sequence"/>
</dbReference>
<dbReference type="Pfam" id="PF00071">
    <property type="entry name" value="Ras"/>
    <property type="match status" value="1"/>
</dbReference>
<dbReference type="SMART" id="SM00173">
    <property type="entry name" value="RAS"/>
    <property type="match status" value="1"/>
</dbReference>
<dbReference type="Gene3D" id="3.40.50.300">
    <property type="entry name" value="P-loop containing nucleotide triphosphate hydrolases"/>
    <property type="match status" value="2"/>
</dbReference>
<dbReference type="OrthoDB" id="265044at2759"/>
<organism evidence="3 4">
    <name type="scientific">Reticulomyxa filosa</name>
    <dbReference type="NCBI Taxonomy" id="46433"/>
    <lineage>
        <taxon>Eukaryota</taxon>
        <taxon>Sar</taxon>
        <taxon>Rhizaria</taxon>
        <taxon>Retaria</taxon>
        <taxon>Foraminifera</taxon>
        <taxon>Monothalamids</taxon>
        <taxon>Reticulomyxidae</taxon>
        <taxon>Reticulomyxa</taxon>
    </lineage>
</organism>
<protein>
    <submittedName>
        <fullName evidence="3">Uncharacterized protein</fullName>
    </submittedName>
</protein>
<dbReference type="SUPFAM" id="SSF52540">
    <property type="entry name" value="P-loop containing nucleoside triphosphate hydrolases"/>
    <property type="match status" value="1"/>
</dbReference>
<keyword evidence="4" id="KW-1185">Reference proteome</keyword>
<dbReference type="GO" id="GO:0016020">
    <property type="term" value="C:membrane"/>
    <property type="evidence" value="ECO:0007669"/>
    <property type="project" value="InterPro"/>
</dbReference>
<gene>
    <name evidence="3" type="ORF">RFI_13953</name>
</gene>
<dbReference type="InterPro" id="IPR020849">
    <property type="entry name" value="Small_GTPase_Ras-type"/>
</dbReference>
<dbReference type="SMART" id="SM00175">
    <property type="entry name" value="RAB"/>
    <property type="match status" value="1"/>
</dbReference>
<comment type="caution">
    <text evidence="3">The sequence shown here is derived from an EMBL/GenBank/DDBJ whole genome shotgun (WGS) entry which is preliminary data.</text>
</comment>
<evidence type="ECO:0000313" key="4">
    <source>
        <dbReference type="Proteomes" id="UP000023152"/>
    </source>
</evidence>
<dbReference type="GO" id="GO:0005525">
    <property type="term" value="F:GTP binding"/>
    <property type="evidence" value="ECO:0007669"/>
    <property type="project" value="UniProtKB-KW"/>
</dbReference>
<dbReference type="InterPro" id="IPR001806">
    <property type="entry name" value="Small_GTPase"/>
</dbReference>
<keyword evidence="2" id="KW-0342">GTP-binding</keyword>
<dbReference type="InterPro" id="IPR027417">
    <property type="entry name" value="P-loop_NTPase"/>
</dbReference>
<sequence length="340" mass="39892">MYYDQPKIKILAIIKSFSLRPTIFQCPPRFLALRRQNKTYSVDVKINNLVRNVNRFLQCKLPFVGRFKKKLKKMGNCVSSDKKTTKEYPINLQVSEKNQSLRRECRKVINQIFALHSLQDVASVVMSLLDIEEDCAIYYRMTRPDLCDVNEDGRVRHDFYISPEWLSRRPRINILMFGPCSGKTRLVERFVNSKFEIEFDPTIEYSYWKEFQLNYEIKACVDIVDTGGYEQFSALFPSWISACDCIILAHQVVPVIVAGTQCDTRYDFSQHKAAFDEIIQLCKQYNFCYIETSAKDNINVDFLFQYSEDNPNLLSPFVAYFLSQFAVYIVNMQKIHCKKE</sequence>
<proteinExistence type="predicted"/>
<dbReference type="AlphaFoldDB" id="X6NAA7"/>
<keyword evidence="1" id="KW-0547">Nucleotide-binding</keyword>
<dbReference type="PANTHER" id="PTHR24070">
    <property type="entry name" value="RAS, DI-RAS, AND RHEB FAMILY MEMBERS OF SMALL GTPASE SUPERFAMILY"/>
    <property type="match status" value="1"/>
</dbReference>
<name>X6NAA7_RETFI</name>
<evidence type="ECO:0000256" key="1">
    <source>
        <dbReference type="ARBA" id="ARBA00022741"/>
    </source>
</evidence>
<accession>X6NAA7</accession>
<dbReference type="EMBL" id="ASPP01010094">
    <property type="protein sequence ID" value="ETO23230.1"/>
    <property type="molecule type" value="Genomic_DNA"/>
</dbReference>
<dbReference type="GO" id="GO:0003924">
    <property type="term" value="F:GTPase activity"/>
    <property type="evidence" value="ECO:0007669"/>
    <property type="project" value="InterPro"/>
</dbReference>
<reference evidence="3 4" key="1">
    <citation type="journal article" date="2013" name="Curr. Biol.">
        <title>The Genome of the Foraminiferan Reticulomyxa filosa.</title>
        <authorList>
            <person name="Glockner G."/>
            <person name="Hulsmann N."/>
            <person name="Schleicher M."/>
            <person name="Noegel A.A."/>
            <person name="Eichinger L."/>
            <person name="Gallinger C."/>
            <person name="Pawlowski J."/>
            <person name="Sierra R."/>
            <person name="Euteneuer U."/>
            <person name="Pillet L."/>
            <person name="Moustafa A."/>
            <person name="Platzer M."/>
            <person name="Groth M."/>
            <person name="Szafranski K."/>
            <person name="Schliwa M."/>
        </authorList>
    </citation>
    <scope>NUCLEOTIDE SEQUENCE [LARGE SCALE GENOMIC DNA]</scope>
</reference>
<evidence type="ECO:0000256" key="2">
    <source>
        <dbReference type="ARBA" id="ARBA00023134"/>
    </source>
</evidence>